<evidence type="ECO:0000256" key="22">
    <source>
        <dbReference type="ARBA" id="ARBA00034105"/>
    </source>
</evidence>
<proteinExistence type="predicted"/>
<feature type="compositionally biased region" description="Polar residues" evidence="25">
    <location>
        <begin position="15"/>
        <end position="25"/>
    </location>
</feature>
<dbReference type="GO" id="GO:0098842">
    <property type="term" value="C:postsynaptic early endosome"/>
    <property type="evidence" value="ECO:0007669"/>
    <property type="project" value="TreeGrafter"/>
</dbReference>
<accession>A0AAJ6ZB91</accession>
<evidence type="ECO:0000313" key="28">
    <source>
        <dbReference type="RefSeq" id="XP_013168933.1"/>
    </source>
</evidence>
<evidence type="ECO:0000256" key="2">
    <source>
        <dbReference type="ARBA" id="ARBA00004245"/>
    </source>
</evidence>
<dbReference type="GO" id="GO:0005080">
    <property type="term" value="F:protein kinase C binding"/>
    <property type="evidence" value="ECO:0007669"/>
    <property type="project" value="TreeGrafter"/>
</dbReference>
<dbReference type="GO" id="GO:0006886">
    <property type="term" value="P:intracellular protein transport"/>
    <property type="evidence" value="ECO:0007669"/>
    <property type="project" value="TreeGrafter"/>
</dbReference>
<evidence type="ECO:0000256" key="15">
    <source>
        <dbReference type="ARBA" id="ARBA00023203"/>
    </source>
</evidence>
<feature type="region of interest" description="Disordered" evidence="25">
    <location>
        <begin position="1"/>
        <end position="33"/>
    </location>
</feature>
<dbReference type="Pfam" id="PF00595">
    <property type="entry name" value="PDZ"/>
    <property type="match status" value="1"/>
</dbReference>
<dbReference type="Gene3D" id="2.30.42.10">
    <property type="match status" value="1"/>
</dbReference>
<dbReference type="InterPro" id="IPR030798">
    <property type="entry name" value="Arfaptin_fam"/>
</dbReference>
<evidence type="ECO:0000256" key="6">
    <source>
        <dbReference type="ARBA" id="ARBA00022490"/>
    </source>
</evidence>
<evidence type="ECO:0000256" key="8">
    <source>
        <dbReference type="ARBA" id="ARBA00022599"/>
    </source>
</evidence>
<dbReference type="FunFam" id="1.20.1270.60:FF:000023">
    <property type="entry name" value="Interacting with PRKCA"/>
    <property type="match status" value="1"/>
</dbReference>
<keyword evidence="7" id="KW-0597">Phosphoprotein</keyword>
<dbReference type="GO" id="GO:0005856">
    <property type="term" value="C:cytoskeleton"/>
    <property type="evidence" value="ECO:0007669"/>
    <property type="project" value="UniProtKB-SubCell"/>
</dbReference>
<dbReference type="PANTHER" id="PTHR12141">
    <property type="entry name" value="ARFAPTIN-RELATED"/>
    <property type="match status" value="1"/>
</dbReference>
<dbReference type="InterPro" id="IPR001478">
    <property type="entry name" value="PDZ"/>
</dbReference>
<keyword evidence="12" id="KW-0770">Synapse</keyword>
<dbReference type="GO" id="GO:0043113">
    <property type="term" value="P:receptor clustering"/>
    <property type="evidence" value="ECO:0007669"/>
    <property type="project" value="TreeGrafter"/>
</dbReference>
<reference evidence="28" key="1">
    <citation type="submission" date="2025-08" db="UniProtKB">
        <authorList>
            <consortium name="RefSeq"/>
        </authorList>
    </citation>
    <scope>IDENTIFICATION</scope>
</reference>
<dbReference type="InterPro" id="IPR036034">
    <property type="entry name" value="PDZ_sf"/>
</dbReference>
<dbReference type="GO" id="GO:0048471">
    <property type="term" value="C:perinuclear region of cytoplasm"/>
    <property type="evidence" value="ECO:0007669"/>
    <property type="project" value="UniProtKB-SubCell"/>
</dbReference>
<keyword evidence="17" id="KW-0449">Lipoprotein</keyword>
<evidence type="ECO:0000256" key="18">
    <source>
        <dbReference type="ARBA" id="ARBA00031097"/>
    </source>
</evidence>
<sequence length="535" mass="60718">MDLDESASIVLDTPNPETELNNMETSSKEDQDSTDCIFNDLRKERYLLQYQELMGMTVTSGSVVLSKDEKNLIGISIGGGAPLCPCLYIVQIFDNTPASKDGTLQSGDELVGVNGQSVKGKTKVEVAKMIQNAKDEVTINYNKLHADPKQGKSLDIIMKKMKHRLVENMSAGTADALGFSRAILCNDTLVAKLNEMRDTENTYKRLVENAKRMLKSYFDLLQTYKALGDVFAAIGVREPQARASEAFTKFGQYHRALERDGIKMLKTLKPILSDMGTYLNKAIPDTKLTIRKYADTKFEYLSYCLKVKEMDDEEYGYNALQEPLYRVETGNYEYRLILRCRQEARTRFARLRSDVMVKLELLDNKKTQDVAYQLKRFIQGLAVYHNQTVEHLKENSTLFPVEVDLSQNAFQYKSTAQMMQDNQDDEDLEYGKEIQEYHDASDEEKEGNVNNRRQTKDNDADSSEQLLPDLTAGTFDSDVKQETDNLSLLTELGLVDTQSVEFGEFQNGLSDFMVKESDNTDDVFDKLLSELDIGK</sequence>
<keyword evidence="10" id="KW-0862">Zinc</keyword>
<keyword evidence="24" id="KW-0175">Coiled coil</keyword>
<feature type="domain" description="PDZ" evidence="26">
    <location>
        <begin position="62"/>
        <end position="145"/>
    </location>
</feature>
<comment type="subcellular location">
    <subcellularLocation>
        <location evidence="2">Cytoplasm</location>
        <location evidence="2">Cytoskeleton</location>
    </subcellularLocation>
    <subcellularLocation>
        <location evidence="3">Cytoplasm</location>
        <location evidence="3">Perinuclear region</location>
    </subcellularLocation>
    <subcellularLocation>
        <location evidence="4">Membrane</location>
        <topology evidence="4">Lipid-anchor</topology>
    </subcellularLocation>
    <subcellularLocation>
        <location evidence="1">Membrane</location>
        <topology evidence="1">Peripheral membrane protein</topology>
    </subcellularLocation>
    <subcellularLocation>
        <location evidence="22">Postsynaptic density</location>
    </subcellularLocation>
    <subcellularLocation>
        <location evidence="21">Synapse</location>
        <location evidence="21">Synaptosome</location>
    </subcellularLocation>
</comment>
<gene>
    <name evidence="28" type="primary">LOC106118731</name>
</gene>
<feature type="coiled-coil region" evidence="24">
    <location>
        <begin position="189"/>
        <end position="216"/>
    </location>
</feature>
<keyword evidence="16" id="KW-0206">Cytoskeleton</keyword>
<evidence type="ECO:0000256" key="17">
    <source>
        <dbReference type="ARBA" id="ARBA00023288"/>
    </source>
</evidence>
<comment type="function">
    <text evidence="20">Probable adapter protein that bind to and organize the subcellular localization of a variety of membrane proteins containing some PDZ recognition sequence. Involved in the clustering of various receptors, possibly by acting at the receptor internalization level. Plays a role in synaptic plasticity by regulating the trafficking and internalization of AMPA receptors. May be regulated upon PRKCA activation. May regulate ASIC1/ASIC3 channel. Regulates actin polymerization by inhibiting the actin-nucleating activity of the Arp2/3 complex; the function is competitive with nucleation promoting factors and is linked to neuronal morphology regulation and AMPA receptor (AMPAR) endocytosis. Via interaction with the Arp2/3 complex involved in regulation of synaptic plasicity of excitatory synapses and required for spine shrinkage during long-term depression (LTD). Involved in regulation of astrocyte morphology, antagonistic to Arp2/3 complex activator WASL/N-WASP function.</text>
</comment>
<dbReference type="AlphaFoldDB" id="A0AAJ6ZB91"/>
<dbReference type="RefSeq" id="XP_013168933.1">
    <property type="nucleotide sequence ID" value="XM_013313479.1"/>
</dbReference>
<evidence type="ECO:0000256" key="13">
    <source>
        <dbReference type="ARBA" id="ARBA00023136"/>
    </source>
</evidence>
<dbReference type="CTD" id="9463"/>
<keyword evidence="11" id="KW-0106">Calcium</keyword>
<dbReference type="Gene3D" id="1.20.1270.60">
    <property type="entry name" value="Arfaptin homology (AH) domain/BAR domain"/>
    <property type="match status" value="1"/>
</dbReference>
<dbReference type="GO" id="GO:0032588">
    <property type="term" value="C:trans-Golgi network membrane"/>
    <property type="evidence" value="ECO:0007669"/>
    <property type="project" value="TreeGrafter"/>
</dbReference>
<dbReference type="InterPro" id="IPR027267">
    <property type="entry name" value="AH/BAR_dom_sf"/>
</dbReference>
<keyword evidence="6" id="KW-0963">Cytoplasm</keyword>
<dbReference type="GO" id="GO:0043005">
    <property type="term" value="C:neuron projection"/>
    <property type="evidence" value="ECO:0007669"/>
    <property type="project" value="UniProtKB-KW"/>
</dbReference>
<evidence type="ECO:0000256" key="11">
    <source>
        <dbReference type="ARBA" id="ARBA00022837"/>
    </source>
</evidence>
<dbReference type="SMART" id="SM01015">
    <property type="entry name" value="Arfaptin"/>
    <property type="match status" value="1"/>
</dbReference>
<evidence type="ECO:0000256" key="5">
    <source>
        <dbReference type="ARBA" id="ARBA00017975"/>
    </source>
</evidence>
<dbReference type="PANTHER" id="PTHR12141:SF1">
    <property type="entry name" value="PRKCA-BINDING PROTEIN"/>
    <property type="match status" value="1"/>
</dbReference>
<dbReference type="PROSITE" id="PS50106">
    <property type="entry name" value="PDZ"/>
    <property type="match status" value="1"/>
</dbReference>
<dbReference type="GO" id="GO:0005886">
    <property type="term" value="C:plasma membrane"/>
    <property type="evidence" value="ECO:0007669"/>
    <property type="project" value="GOC"/>
</dbReference>
<evidence type="ECO:0000259" key="26">
    <source>
        <dbReference type="PROSITE" id="PS50106"/>
    </source>
</evidence>
<evidence type="ECO:0000259" key="27">
    <source>
        <dbReference type="PROSITE" id="PS50870"/>
    </source>
</evidence>
<evidence type="ECO:0000256" key="9">
    <source>
        <dbReference type="ARBA" id="ARBA00022723"/>
    </source>
</evidence>
<evidence type="ECO:0000256" key="3">
    <source>
        <dbReference type="ARBA" id="ARBA00004556"/>
    </source>
</evidence>
<evidence type="ECO:0000256" key="12">
    <source>
        <dbReference type="ARBA" id="ARBA00023018"/>
    </source>
</evidence>
<dbReference type="Pfam" id="PF06456">
    <property type="entry name" value="Arfaptin"/>
    <property type="match status" value="1"/>
</dbReference>
<dbReference type="SMART" id="SM00228">
    <property type="entry name" value="PDZ"/>
    <property type="match status" value="1"/>
</dbReference>
<evidence type="ECO:0000256" key="19">
    <source>
        <dbReference type="ARBA" id="ARBA00032804"/>
    </source>
</evidence>
<evidence type="ECO:0000256" key="23">
    <source>
        <dbReference type="ARBA" id="ARBA00093501"/>
    </source>
</evidence>
<dbReference type="InterPro" id="IPR037959">
    <property type="entry name" value="PICK1_BAR"/>
</dbReference>
<dbReference type="CDD" id="cd07659">
    <property type="entry name" value="BAR_PICK1"/>
    <property type="match status" value="1"/>
</dbReference>
<feature type="region of interest" description="Disordered" evidence="25">
    <location>
        <begin position="438"/>
        <end position="465"/>
    </location>
</feature>
<evidence type="ECO:0000256" key="16">
    <source>
        <dbReference type="ARBA" id="ARBA00023212"/>
    </source>
</evidence>
<dbReference type="GO" id="GO:0005543">
    <property type="term" value="F:phospholipid binding"/>
    <property type="evidence" value="ECO:0007669"/>
    <property type="project" value="TreeGrafter"/>
</dbReference>
<feature type="domain" description="AH" evidence="27">
    <location>
        <begin position="184"/>
        <end position="397"/>
    </location>
</feature>
<evidence type="ECO:0000256" key="4">
    <source>
        <dbReference type="ARBA" id="ARBA00004635"/>
    </source>
</evidence>
<keyword evidence="14" id="KW-0564">Palmitate</keyword>
<dbReference type="GO" id="GO:0003779">
    <property type="term" value="F:actin binding"/>
    <property type="evidence" value="ECO:0007669"/>
    <property type="project" value="UniProtKB-KW"/>
</dbReference>
<evidence type="ECO:0000256" key="10">
    <source>
        <dbReference type="ARBA" id="ARBA00022833"/>
    </source>
</evidence>
<evidence type="ECO:0000256" key="25">
    <source>
        <dbReference type="SAM" id="MobiDB-lite"/>
    </source>
</evidence>
<dbReference type="PROSITE" id="PS50870">
    <property type="entry name" value="AH"/>
    <property type="match status" value="1"/>
</dbReference>
<dbReference type="SUPFAM" id="SSF103657">
    <property type="entry name" value="BAR/IMD domain-like"/>
    <property type="match status" value="1"/>
</dbReference>
<dbReference type="GO" id="GO:0019904">
    <property type="term" value="F:protein domain specific binding"/>
    <property type="evidence" value="ECO:0007669"/>
    <property type="project" value="InterPro"/>
</dbReference>
<evidence type="ECO:0000256" key="7">
    <source>
        <dbReference type="ARBA" id="ARBA00022553"/>
    </source>
</evidence>
<evidence type="ECO:0000256" key="20">
    <source>
        <dbReference type="ARBA" id="ARBA00033721"/>
    </source>
</evidence>
<dbReference type="Proteomes" id="UP000694872">
    <property type="component" value="Unplaced"/>
</dbReference>
<dbReference type="GO" id="GO:0002092">
    <property type="term" value="P:positive regulation of receptor internalization"/>
    <property type="evidence" value="ECO:0007669"/>
    <property type="project" value="TreeGrafter"/>
</dbReference>
<evidence type="ECO:0000256" key="21">
    <source>
        <dbReference type="ARBA" id="ARBA00034102"/>
    </source>
</evidence>
<keyword evidence="9" id="KW-0479">Metal-binding</keyword>
<dbReference type="CDD" id="cd06722">
    <property type="entry name" value="PDZ_PICK1-like"/>
    <property type="match status" value="1"/>
</dbReference>
<dbReference type="GO" id="GO:0046872">
    <property type="term" value="F:metal ion binding"/>
    <property type="evidence" value="ECO:0007669"/>
    <property type="project" value="UniProtKB-KW"/>
</dbReference>
<evidence type="ECO:0000256" key="24">
    <source>
        <dbReference type="SAM" id="Coils"/>
    </source>
</evidence>
<dbReference type="GO" id="GO:0014069">
    <property type="term" value="C:postsynaptic density"/>
    <property type="evidence" value="ECO:0007669"/>
    <property type="project" value="UniProtKB-SubCell"/>
</dbReference>
<organism evidence="28">
    <name type="scientific">Papilio xuthus</name>
    <name type="common">Asian swallowtail butterfly</name>
    <dbReference type="NCBI Taxonomy" id="66420"/>
    <lineage>
        <taxon>Eukaryota</taxon>
        <taxon>Metazoa</taxon>
        <taxon>Ecdysozoa</taxon>
        <taxon>Arthropoda</taxon>
        <taxon>Hexapoda</taxon>
        <taxon>Insecta</taxon>
        <taxon>Pterygota</taxon>
        <taxon>Neoptera</taxon>
        <taxon>Endopterygota</taxon>
        <taxon>Lepidoptera</taxon>
        <taxon>Glossata</taxon>
        <taxon>Ditrysia</taxon>
        <taxon>Papilionoidea</taxon>
        <taxon>Papilionidae</taxon>
        <taxon>Papilioninae</taxon>
        <taxon>Papilio</taxon>
    </lineage>
</organism>
<dbReference type="GO" id="GO:0008021">
    <property type="term" value="C:synaptic vesicle"/>
    <property type="evidence" value="ECO:0007669"/>
    <property type="project" value="TreeGrafter"/>
</dbReference>
<evidence type="ECO:0000256" key="1">
    <source>
        <dbReference type="ARBA" id="ARBA00004170"/>
    </source>
</evidence>
<dbReference type="FunFam" id="2.30.42.10:FF:000073">
    <property type="entry name" value="Interacting with PRKCA"/>
    <property type="match status" value="1"/>
</dbReference>
<dbReference type="GO" id="GO:0097062">
    <property type="term" value="P:dendritic spine maintenance"/>
    <property type="evidence" value="ECO:0007669"/>
    <property type="project" value="TreeGrafter"/>
</dbReference>
<name>A0AAJ6ZB91_PAPXU</name>
<dbReference type="SUPFAM" id="SSF50156">
    <property type="entry name" value="PDZ domain-like"/>
    <property type="match status" value="1"/>
</dbReference>
<comment type="subunit">
    <text evidence="23">Monomer and homodimer. Interacts with CXADR. Interacts presynaptically with the glutamate receptors GRIA2, GRIA3, GRIK3, isoform 3 of GRIA4, isoform A of GRM4, GRM7 and GRM8; with NAPA and NAPB; and with BTG2. The interaction with NAPA and NAPB disrupts the interaction with GRIA2, conducting to the internalization of GRIA2. Interacts with PRKCA; with the amine transporters SLC6A2 and SLC6A3; with the channels ASIC1 and ASIC2; with the GTP-binding proteins ARF1 and ARF3; with the ephrin receptor tyrosine kinases EPHA7, EPHB1 and EPHB2; with ERBB2 and through its PDZ domain with the C-terminal tail of PRLHR. Interacts with UNC5A. Interacts (via AH domain) with NCS1/FREQ; in a calcium-dependent manner. Interacts with F-actin and associates with the ARP2/3 complex. Interacts (via PDZ domain) with ARF1 (activated); the interaction blocks Arp2/3 complex inhibition. Interacts with SORCS3.</text>
</comment>
<dbReference type="GO" id="GO:0034315">
    <property type="term" value="P:regulation of Arp2/3 complex-mediated actin nucleation"/>
    <property type="evidence" value="ECO:0007669"/>
    <property type="project" value="TreeGrafter"/>
</dbReference>
<dbReference type="GeneID" id="106118731"/>
<keyword evidence="8" id="KW-0771">Synaptosome</keyword>
<protein>
    <recommendedName>
        <fullName evidence="5">PRKCA-binding protein</fullName>
    </recommendedName>
    <alternativeName>
        <fullName evidence="19">Protein interacting with C kinase 1</fullName>
    </alternativeName>
    <alternativeName>
        <fullName evidence="18">Protein kinase C-alpha-binding protein</fullName>
    </alternativeName>
</protein>
<evidence type="ECO:0000256" key="14">
    <source>
        <dbReference type="ARBA" id="ARBA00023139"/>
    </source>
</evidence>
<dbReference type="KEGG" id="pxu:106118731"/>
<keyword evidence="15" id="KW-0009">Actin-binding</keyword>
<dbReference type="InterPro" id="IPR010504">
    <property type="entry name" value="AH_dom"/>
</dbReference>
<keyword evidence="13" id="KW-0472">Membrane</keyword>